<dbReference type="PANTHER" id="PTHR22912:SF151">
    <property type="entry name" value="DIHYDROLIPOYL DEHYDROGENASE, MITOCHONDRIAL"/>
    <property type="match status" value="1"/>
</dbReference>
<protein>
    <submittedName>
        <fullName evidence="9">PF00070 family, FAD-dependent NAD(P)-disulfide oxidoreductase</fullName>
    </submittedName>
</protein>
<dbReference type="OrthoDB" id="9800167at2"/>
<evidence type="ECO:0000256" key="2">
    <source>
        <dbReference type="ARBA" id="ARBA00022630"/>
    </source>
</evidence>
<evidence type="ECO:0000256" key="4">
    <source>
        <dbReference type="ARBA" id="ARBA00023027"/>
    </source>
</evidence>
<keyword evidence="4 5" id="KW-0520">NAD</keyword>
<keyword evidence="2" id="KW-0285">Flavoprotein</keyword>
<feature type="binding site" evidence="5">
    <location>
        <position position="205"/>
    </location>
    <ligand>
        <name>NAD(+)</name>
        <dbReference type="ChEBI" id="CHEBI:57540"/>
    </ligand>
</feature>
<dbReference type="InterPro" id="IPR001100">
    <property type="entry name" value="Pyr_nuc-diS_OxRdtase"/>
</dbReference>
<dbReference type="InterPro" id="IPR050151">
    <property type="entry name" value="Class-I_Pyr_Nuc-Dis_Oxidored"/>
</dbReference>
<evidence type="ECO:0000313" key="10">
    <source>
        <dbReference type="Proteomes" id="UP000264006"/>
    </source>
</evidence>
<comment type="similarity">
    <text evidence="1">Belongs to the class-I pyridine nucleotide-disulfide oxidoreductase family.</text>
</comment>
<evidence type="ECO:0000256" key="3">
    <source>
        <dbReference type="ARBA" id="ARBA00022827"/>
    </source>
</evidence>
<dbReference type="InterPro" id="IPR004099">
    <property type="entry name" value="Pyr_nucl-diS_OxRdtase_dimer"/>
</dbReference>
<dbReference type="GO" id="GO:0006103">
    <property type="term" value="P:2-oxoglutarate metabolic process"/>
    <property type="evidence" value="ECO:0007669"/>
    <property type="project" value="TreeGrafter"/>
</dbReference>
<comment type="cofactor">
    <cofactor evidence="5">
        <name>FAD</name>
        <dbReference type="ChEBI" id="CHEBI:57692"/>
    </cofactor>
    <text evidence="5">Binds 1 FAD per subunit.</text>
</comment>
<dbReference type="PRINTS" id="PR00368">
    <property type="entry name" value="FADPNR"/>
</dbReference>
<dbReference type="SUPFAM" id="SSF55424">
    <property type="entry name" value="FAD/NAD-linked reductases, dimerisation (C-terminal) domain"/>
    <property type="match status" value="1"/>
</dbReference>
<feature type="binding site" evidence="5">
    <location>
        <position position="114"/>
    </location>
    <ligand>
        <name>FAD</name>
        <dbReference type="ChEBI" id="CHEBI:57692"/>
    </ligand>
</feature>
<dbReference type="InterPro" id="IPR016156">
    <property type="entry name" value="FAD/NAD-linked_Rdtase_dimer_sf"/>
</dbReference>
<feature type="binding site" evidence="5">
    <location>
        <position position="271"/>
    </location>
    <ligand>
        <name>NAD(+)</name>
        <dbReference type="ChEBI" id="CHEBI:57540"/>
    </ligand>
</feature>
<evidence type="ECO:0000256" key="5">
    <source>
        <dbReference type="PIRSR" id="PIRSR000350-3"/>
    </source>
</evidence>
<evidence type="ECO:0000313" key="9">
    <source>
        <dbReference type="EMBL" id="AXV07931.1"/>
    </source>
</evidence>
<dbReference type="Pfam" id="PF02852">
    <property type="entry name" value="Pyr_redox_dim"/>
    <property type="match status" value="1"/>
</dbReference>
<feature type="domain" description="FAD/NAD(P)-binding" evidence="8">
    <location>
        <begin position="5"/>
        <end position="322"/>
    </location>
</feature>
<feature type="binding site" evidence="5">
    <location>
        <begin position="181"/>
        <end position="188"/>
    </location>
    <ligand>
        <name>NAD(+)</name>
        <dbReference type="ChEBI" id="CHEBI:57540"/>
    </ligand>
</feature>
<feature type="binding site" evidence="5">
    <location>
        <position position="51"/>
    </location>
    <ligand>
        <name>FAD</name>
        <dbReference type="ChEBI" id="CHEBI:57692"/>
    </ligand>
</feature>
<evidence type="ECO:0000259" key="8">
    <source>
        <dbReference type="Pfam" id="PF07992"/>
    </source>
</evidence>
<evidence type="ECO:0000256" key="6">
    <source>
        <dbReference type="PIRSR" id="PIRSR000350-4"/>
    </source>
</evidence>
<dbReference type="KEGG" id="euz:DVS28_a3256"/>
<dbReference type="SUPFAM" id="SSF51905">
    <property type="entry name" value="FAD/NAD(P)-binding domain"/>
    <property type="match status" value="1"/>
</dbReference>
<sequence length="466" mass="49298">MNETYDVVVIGAGPAGENAGDRAVKAGLRVAIVEKELVGGECSYWGCMPSKALLRPGEALAALRRVPGARAAITGEIDVDEALARRDSLSAGLDDSGQVEWVDSAGMDLVRGHGRLAGERTVEVTAEDGSVRTLVAEKGVIIGVGTGAAVPPIDGLREIRSWTNRDVTQAKEVPARLIVLGGGVIGVEMAQAMRWLGSEEVTIVEMADRLIPREEDFAGAELQDALEEMGITVITGARMVKAERAADDAPVTATLEDGRTVTGDEILVAVGRRPLTDDLGLDTVGLEPGRYVEVDDNLRATGVDGGWLYVVGDANGRALLTHQGKYQARIAGDHIGGKDVGRGAWADHTAVPRVVFTDPQIAAVGMTEAEARERYDNVDTVRYDMGHTAGAATTGQGISGTSQLVIDADRRVIVGATFVGPHVGEMLHAATIAIVGEVPLDRLWHAVPAYPTMSEIWLRFLEAYGM</sequence>
<reference evidence="9 10" key="1">
    <citation type="submission" date="2018-09" db="EMBL/GenBank/DDBJ databases">
        <title>Complete genome sequence of Euzebya sp. DY32-46 isolated from seawater of Pacific Ocean.</title>
        <authorList>
            <person name="Xu L."/>
            <person name="Wu Y.-H."/>
            <person name="Xu X.-W."/>
        </authorList>
    </citation>
    <scope>NUCLEOTIDE SEQUENCE [LARGE SCALE GENOMIC DNA]</scope>
    <source>
        <strain evidence="9 10">DY32-46</strain>
    </source>
</reference>
<dbReference type="PRINTS" id="PR00411">
    <property type="entry name" value="PNDRDTASEI"/>
</dbReference>
<feature type="binding site" evidence="5">
    <location>
        <position position="313"/>
    </location>
    <ligand>
        <name>FAD</name>
        <dbReference type="ChEBI" id="CHEBI:57692"/>
    </ligand>
</feature>
<dbReference type="InterPro" id="IPR023753">
    <property type="entry name" value="FAD/NAD-binding_dom"/>
</dbReference>
<name>A0A346Y0D4_9ACTN</name>
<dbReference type="AlphaFoldDB" id="A0A346Y0D4"/>
<dbReference type="RefSeq" id="WP_114592351.1">
    <property type="nucleotide sequence ID" value="NZ_CAXIBR010000007.1"/>
</dbReference>
<feature type="domain" description="Pyridine nucleotide-disulphide oxidoreductase dimerisation" evidence="7">
    <location>
        <begin position="351"/>
        <end position="456"/>
    </location>
</feature>
<evidence type="ECO:0000259" key="7">
    <source>
        <dbReference type="Pfam" id="PF02852"/>
    </source>
</evidence>
<keyword evidence="10" id="KW-1185">Reference proteome</keyword>
<dbReference type="PANTHER" id="PTHR22912">
    <property type="entry name" value="DISULFIDE OXIDOREDUCTASE"/>
    <property type="match status" value="1"/>
</dbReference>
<keyword evidence="5" id="KW-0547">Nucleotide-binding</keyword>
<dbReference type="Gene3D" id="3.30.390.30">
    <property type="match status" value="1"/>
</dbReference>
<gene>
    <name evidence="9" type="ORF">DVS28_a3256</name>
</gene>
<dbReference type="Pfam" id="PF07992">
    <property type="entry name" value="Pyr_redox_2"/>
    <property type="match status" value="1"/>
</dbReference>
<proteinExistence type="inferred from homology"/>
<dbReference type="GO" id="GO:0004148">
    <property type="term" value="F:dihydrolipoyl dehydrogenase (NADH) activity"/>
    <property type="evidence" value="ECO:0007669"/>
    <property type="project" value="TreeGrafter"/>
</dbReference>
<accession>A0A346Y0D4</accession>
<dbReference type="Proteomes" id="UP000264006">
    <property type="component" value="Chromosome"/>
</dbReference>
<dbReference type="GO" id="GO:0050660">
    <property type="term" value="F:flavin adenine dinucleotide binding"/>
    <property type="evidence" value="ECO:0007669"/>
    <property type="project" value="TreeGrafter"/>
</dbReference>
<dbReference type="InterPro" id="IPR036188">
    <property type="entry name" value="FAD/NAD-bd_sf"/>
</dbReference>
<dbReference type="PIRSF" id="PIRSF000350">
    <property type="entry name" value="Mercury_reductase_MerA"/>
    <property type="match status" value="1"/>
</dbReference>
<keyword evidence="3 5" id="KW-0274">FAD</keyword>
<dbReference type="EMBL" id="CP031165">
    <property type="protein sequence ID" value="AXV07931.1"/>
    <property type="molecule type" value="Genomic_DNA"/>
</dbReference>
<evidence type="ECO:0000256" key="1">
    <source>
        <dbReference type="ARBA" id="ARBA00007532"/>
    </source>
</evidence>
<organism evidence="9 10">
    <name type="scientific">Euzebya pacifica</name>
    <dbReference type="NCBI Taxonomy" id="1608957"/>
    <lineage>
        <taxon>Bacteria</taxon>
        <taxon>Bacillati</taxon>
        <taxon>Actinomycetota</taxon>
        <taxon>Nitriliruptoria</taxon>
        <taxon>Euzebyales</taxon>
    </lineage>
</organism>
<feature type="disulfide bond" description="Redox-active" evidence="6">
    <location>
        <begin position="42"/>
        <end position="47"/>
    </location>
</feature>
<dbReference type="Gene3D" id="3.50.50.60">
    <property type="entry name" value="FAD/NAD(P)-binding domain"/>
    <property type="match status" value="2"/>
</dbReference>